<dbReference type="PANTHER" id="PTHR33376">
    <property type="match status" value="1"/>
</dbReference>
<evidence type="ECO:0000256" key="1">
    <source>
        <dbReference type="ARBA" id="ARBA00022729"/>
    </source>
</evidence>
<organism evidence="3 4">
    <name type="scientific">Lysinibacillus odysseyi 34hs-1 = NBRC 100172</name>
    <dbReference type="NCBI Taxonomy" id="1220589"/>
    <lineage>
        <taxon>Bacteria</taxon>
        <taxon>Bacillati</taxon>
        <taxon>Bacillota</taxon>
        <taxon>Bacilli</taxon>
        <taxon>Bacillales</taxon>
        <taxon>Bacillaceae</taxon>
        <taxon>Lysinibacillus</taxon>
    </lineage>
</organism>
<dbReference type="InterPro" id="IPR004682">
    <property type="entry name" value="TRAP_DctP"/>
</dbReference>
<feature type="signal peptide" evidence="2">
    <location>
        <begin position="1"/>
        <end position="22"/>
    </location>
</feature>
<dbReference type="NCBIfam" id="TIGR00787">
    <property type="entry name" value="dctP"/>
    <property type="match status" value="1"/>
</dbReference>
<keyword evidence="1 2" id="KW-0732">Signal</keyword>
<dbReference type="Gene3D" id="3.40.190.170">
    <property type="entry name" value="Bacterial extracellular solute-binding protein, family 7"/>
    <property type="match status" value="1"/>
</dbReference>
<dbReference type="EMBL" id="JPVP01000055">
    <property type="protein sequence ID" value="KGR84919.1"/>
    <property type="molecule type" value="Genomic_DNA"/>
</dbReference>
<name>A0A0A3IJK6_9BACI</name>
<evidence type="ECO:0000256" key="2">
    <source>
        <dbReference type="SAM" id="SignalP"/>
    </source>
</evidence>
<dbReference type="AlphaFoldDB" id="A0A0A3IJK6"/>
<feature type="chain" id="PRO_5038468352" evidence="2">
    <location>
        <begin position="23"/>
        <end position="348"/>
    </location>
</feature>
<dbReference type="NCBIfam" id="NF037995">
    <property type="entry name" value="TRAP_S1"/>
    <property type="match status" value="1"/>
</dbReference>
<gene>
    <name evidence="3" type="ORF">CD32_10690</name>
</gene>
<reference evidence="3 4" key="1">
    <citation type="submission" date="2014-02" db="EMBL/GenBank/DDBJ databases">
        <title>Draft genome sequence of Lysinibacillus odysseyi NBRC 100172.</title>
        <authorList>
            <person name="Zhang F."/>
            <person name="Wang G."/>
            <person name="Zhang L."/>
        </authorList>
    </citation>
    <scope>NUCLEOTIDE SEQUENCE [LARGE SCALE GENOMIC DNA]</scope>
    <source>
        <strain evidence="3 4">NBRC 100172</strain>
    </source>
</reference>
<dbReference type="InterPro" id="IPR038404">
    <property type="entry name" value="TRAP_DctP_sf"/>
</dbReference>
<dbReference type="eggNOG" id="COG1638">
    <property type="taxonomic scope" value="Bacteria"/>
</dbReference>
<dbReference type="GO" id="GO:0030288">
    <property type="term" value="C:outer membrane-bounded periplasmic space"/>
    <property type="evidence" value="ECO:0007669"/>
    <property type="project" value="InterPro"/>
</dbReference>
<dbReference type="Pfam" id="PF03480">
    <property type="entry name" value="DctP"/>
    <property type="match status" value="1"/>
</dbReference>
<dbReference type="InterPro" id="IPR018389">
    <property type="entry name" value="DctP_fam"/>
</dbReference>
<dbReference type="SUPFAM" id="SSF53850">
    <property type="entry name" value="Periplasmic binding protein-like II"/>
    <property type="match status" value="1"/>
</dbReference>
<accession>A0A0A3IJK6</accession>
<dbReference type="STRING" id="1220589.CD32_10690"/>
<dbReference type="PROSITE" id="PS51257">
    <property type="entry name" value="PROKAR_LIPOPROTEIN"/>
    <property type="match status" value="1"/>
</dbReference>
<protein>
    <submittedName>
        <fullName evidence="3">C4-dicarboxylate ABC transporter substrate-binding protein</fullName>
    </submittedName>
</protein>
<dbReference type="RefSeq" id="WP_036154375.1">
    <property type="nucleotide sequence ID" value="NZ_AVCX01000006.1"/>
</dbReference>
<keyword evidence="4" id="KW-1185">Reference proteome</keyword>
<dbReference type="CDD" id="cd13603">
    <property type="entry name" value="PBP2_TRAP_Siap_TeaA_like"/>
    <property type="match status" value="1"/>
</dbReference>
<dbReference type="GO" id="GO:0030246">
    <property type="term" value="F:carbohydrate binding"/>
    <property type="evidence" value="ECO:0007669"/>
    <property type="project" value="TreeGrafter"/>
</dbReference>
<evidence type="ECO:0000313" key="4">
    <source>
        <dbReference type="Proteomes" id="UP000030437"/>
    </source>
</evidence>
<comment type="caution">
    <text evidence="3">The sequence shown here is derived from an EMBL/GenBank/DDBJ whole genome shotgun (WGS) entry which is preliminary data.</text>
</comment>
<dbReference type="PIRSF" id="PIRSF006470">
    <property type="entry name" value="DctB"/>
    <property type="match status" value="1"/>
</dbReference>
<dbReference type="PANTHER" id="PTHR33376:SF2">
    <property type="entry name" value="DICARBOXYLATE-BINDING PERIPLASMIC PROTEIN"/>
    <property type="match status" value="1"/>
</dbReference>
<dbReference type="GO" id="GO:0055085">
    <property type="term" value="P:transmembrane transport"/>
    <property type="evidence" value="ECO:0007669"/>
    <property type="project" value="InterPro"/>
</dbReference>
<proteinExistence type="predicted"/>
<evidence type="ECO:0000313" key="3">
    <source>
        <dbReference type="EMBL" id="KGR84919.1"/>
    </source>
</evidence>
<dbReference type="Proteomes" id="UP000030437">
    <property type="component" value="Unassembled WGS sequence"/>
</dbReference>
<sequence length="348" mass="38274">MKQFLKVGKWSLFLLLMLLVTACSSKGTETGDSSGDSVNVSATTNGGYPEMTLKLAHITATDHMWHQASEKFKEELESISGGKMKVEIFPASQLGSEADMVQQVEAGSVDMAMITAAYLTSRTPEMAGWFAPYLFETLEEANAAAASETGQEILRKVEGTGLKGLTYLFAGQRTMVTKDKKIESTNDLKGLKLRVTPSPVLQSFYKNAGAAPESLSLTEVYSALQTGVIDGMDMDLDATITNKYSEIAKYVAVTNHMVWPSTILTNEKKFSSLSQEAQDAITQAWKTASDFAVKTRSGQEEEFRKKLESQGMEVYDVDASVFDKQIKAFDKEYGGQSDLIKKFIEENR</sequence>